<dbReference type="RefSeq" id="WP_376920399.1">
    <property type="nucleotide sequence ID" value="NZ_JBHRSW010000018.1"/>
</dbReference>
<dbReference type="SUPFAM" id="SSF51658">
    <property type="entry name" value="Xylose isomerase-like"/>
    <property type="match status" value="1"/>
</dbReference>
<feature type="domain" description="Xylose isomerase-like TIM barrel" evidence="2">
    <location>
        <begin position="62"/>
        <end position="282"/>
    </location>
</feature>
<comment type="caution">
    <text evidence="3">The sequence shown here is derived from an EMBL/GenBank/DDBJ whole genome shotgun (WGS) entry which is preliminary data.</text>
</comment>
<evidence type="ECO:0000313" key="3">
    <source>
        <dbReference type="EMBL" id="MFC3122268.1"/>
    </source>
</evidence>
<feature type="chain" id="PRO_5047420410" evidence="1">
    <location>
        <begin position="30"/>
        <end position="304"/>
    </location>
</feature>
<organism evidence="3 4">
    <name type="scientific">Agaribacter flavus</name>
    <dbReference type="NCBI Taxonomy" id="1902781"/>
    <lineage>
        <taxon>Bacteria</taxon>
        <taxon>Pseudomonadati</taxon>
        <taxon>Pseudomonadota</taxon>
        <taxon>Gammaproteobacteria</taxon>
        <taxon>Alteromonadales</taxon>
        <taxon>Alteromonadaceae</taxon>
        <taxon>Agaribacter</taxon>
    </lineage>
</organism>
<dbReference type="InterPro" id="IPR036237">
    <property type="entry name" value="Xyl_isomerase-like_sf"/>
</dbReference>
<dbReference type="PANTHER" id="PTHR12110">
    <property type="entry name" value="HYDROXYPYRUVATE ISOMERASE"/>
    <property type="match status" value="1"/>
</dbReference>
<dbReference type="Proteomes" id="UP001595478">
    <property type="component" value="Unassembled WGS sequence"/>
</dbReference>
<keyword evidence="1" id="KW-0732">Signal</keyword>
<dbReference type="PANTHER" id="PTHR12110:SF41">
    <property type="entry name" value="INOSOSE DEHYDRATASE"/>
    <property type="match status" value="1"/>
</dbReference>
<keyword evidence="3" id="KW-0413">Isomerase</keyword>
<dbReference type="EMBL" id="JBHRSW010000018">
    <property type="protein sequence ID" value="MFC3122268.1"/>
    <property type="molecule type" value="Genomic_DNA"/>
</dbReference>
<keyword evidence="4" id="KW-1185">Reference proteome</keyword>
<evidence type="ECO:0000313" key="4">
    <source>
        <dbReference type="Proteomes" id="UP001595478"/>
    </source>
</evidence>
<dbReference type="InterPro" id="IPR013022">
    <property type="entry name" value="Xyl_isomerase-like_TIM-brl"/>
</dbReference>
<feature type="signal peptide" evidence="1">
    <location>
        <begin position="1"/>
        <end position="29"/>
    </location>
</feature>
<dbReference type="Pfam" id="PF01261">
    <property type="entry name" value="AP_endonuc_2"/>
    <property type="match status" value="1"/>
</dbReference>
<evidence type="ECO:0000256" key="1">
    <source>
        <dbReference type="SAM" id="SignalP"/>
    </source>
</evidence>
<evidence type="ECO:0000259" key="2">
    <source>
        <dbReference type="Pfam" id="PF01261"/>
    </source>
</evidence>
<dbReference type="GO" id="GO:0016853">
    <property type="term" value="F:isomerase activity"/>
    <property type="evidence" value="ECO:0007669"/>
    <property type="project" value="UniProtKB-KW"/>
</dbReference>
<reference evidence="4" key="1">
    <citation type="journal article" date="2019" name="Int. J. Syst. Evol. Microbiol.">
        <title>The Global Catalogue of Microorganisms (GCM) 10K type strain sequencing project: providing services to taxonomists for standard genome sequencing and annotation.</title>
        <authorList>
            <consortium name="The Broad Institute Genomics Platform"/>
            <consortium name="The Broad Institute Genome Sequencing Center for Infectious Disease"/>
            <person name="Wu L."/>
            <person name="Ma J."/>
        </authorList>
    </citation>
    <scope>NUCLEOTIDE SEQUENCE [LARGE SCALE GENOMIC DNA]</scope>
    <source>
        <strain evidence="4">KCTC 52473</strain>
    </source>
</reference>
<dbReference type="InterPro" id="IPR050312">
    <property type="entry name" value="IolE/XylAMocC-like"/>
</dbReference>
<gene>
    <name evidence="3" type="ORF">ACFOHL_11615</name>
</gene>
<name>A0ABV7FPL3_9ALTE</name>
<proteinExistence type="predicted"/>
<dbReference type="Gene3D" id="3.20.20.150">
    <property type="entry name" value="Divalent-metal-dependent TIM barrel enzymes"/>
    <property type="match status" value="1"/>
</dbReference>
<sequence length="304" mass="34035">MCINIKFRQFVGLCISLIILTVNVQLAHAKSNKEHEVSSPKISVQLWSIKNDVKNDFKGTLSKLADMGFDGVEFAGDYGPYVNDAKGLKQFLNSLGLEASGAHVQTHLLKNDNSDKLLQFLSDLGAPYAIIPMDKRAGDPKKIDELAKDLHQFSEKLAKYKLKVGYHNHAFEFEDFETADGKLMTYWEYLTAKTPEDVVMQMDIGWSNLAGKDASTIIKAYPNRTLTTHIKIRTEGSTGVNTIIGSDNFDWSKLIADMRKHGGTQWLVVEQEEYPEGYTPISAVEASKKGLQKSLAKSEKWINK</sequence>
<accession>A0ABV7FPL3</accession>
<protein>
    <submittedName>
        <fullName evidence="3">Sugar phosphate isomerase/epimerase family protein</fullName>
    </submittedName>
</protein>